<accession>A0A0N7MSF1</accession>
<accession>A0A0P1P268</accession>
<accession>A0A0P1LQP9</accession>
<feature type="transmembrane region" description="Helical" evidence="5">
    <location>
        <begin position="114"/>
        <end position="137"/>
    </location>
</feature>
<evidence type="ECO:0000256" key="4">
    <source>
        <dbReference type="ARBA" id="ARBA00023136"/>
    </source>
</evidence>
<accession>A0A0P1LK70</accession>
<dbReference type="AlphaFoldDB" id="A0A0P1LQP9"/>
<reference evidence="7 10" key="2">
    <citation type="submission" date="2015-11" db="EMBL/GenBank/DDBJ databases">
        <authorList>
            <person name="Varghese N."/>
        </authorList>
    </citation>
    <scope>NUCLEOTIDE SEQUENCE [LARGE SCALE GENOMIC DNA]</scope>
    <source>
        <strain evidence="7 10">JGI-8</strain>
    </source>
</reference>
<gene>
    <name evidence="8" type="ORF">JGI4_00755</name>
    <name evidence="7" type="ORF">JGI8_01090</name>
</gene>
<dbReference type="GO" id="GO:0016020">
    <property type="term" value="C:membrane"/>
    <property type="evidence" value="ECO:0007669"/>
    <property type="project" value="UniProtKB-SubCell"/>
</dbReference>
<accession>A0A0S4MWX6</accession>
<sequence length="397" mass="45880">MNFKKLTSSRIYDLLIYLFLTLQVASVFFSIAVSSVSFAITGLLFVFKVLSNRNEIKGLKTTLDLFFLAFVVVEILSAIFSEYRAEAFSHARRVLLISVFYMAIFVLKDAKRIYSTILGLGIVAAIISIIELVVYYFRVDVYWLGVFQISMTAGELKMIILLLLFPLYLDREIAFKKRALVLLLIAPIYLTFLLTFVRSAWLGFSIGLLAIVLLKYRYFLPGWAFLVAVFYFFFPLKYQYAQFSDVTKSETTVARYMMWKTGVRMFAHKPLLGYGDIDLYKIYLRFRPNPAPDERHGHLHNNFIMWLVLFGIVGFAVLSGLFIKMLIDMFVFYKSFASIPMLRDFILAGIGIFFAFHVSGMFEWSFGDAEIMTSFWFVSGIVYSVNKNLKRQNEPQT</sequence>
<organism evidence="8 9">
    <name type="scientific">Candidatus Kryptonium thompsonii</name>
    <dbReference type="NCBI Taxonomy" id="1633631"/>
    <lineage>
        <taxon>Bacteria</taxon>
        <taxon>Pseudomonadati</taxon>
        <taxon>Candidatus Kryptoniota</taxon>
        <taxon>Candidatus Kryptonium</taxon>
    </lineage>
</organism>
<dbReference type="Pfam" id="PF04932">
    <property type="entry name" value="Wzy_C"/>
    <property type="match status" value="1"/>
</dbReference>
<keyword evidence="3 5" id="KW-1133">Transmembrane helix</keyword>
<evidence type="ECO:0000256" key="2">
    <source>
        <dbReference type="ARBA" id="ARBA00022692"/>
    </source>
</evidence>
<evidence type="ECO:0000259" key="6">
    <source>
        <dbReference type="Pfam" id="PF04932"/>
    </source>
</evidence>
<proteinExistence type="predicted"/>
<accession>A0A0P1LYM1</accession>
<evidence type="ECO:0000313" key="7">
    <source>
        <dbReference type="EMBL" id="CUS87267.1"/>
    </source>
</evidence>
<feature type="transmembrane region" description="Helical" evidence="5">
    <location>
        <begin position="216"/>
        <end position="234"/>
    </location>
</feature>
<comment type="subcellular location">
    <subcellularLocation>
        <location evidence="1">Membrane</location>
        <topology evidence="1">Multi-pass membrane protein</topology>
    </subcellularLocation>
</comment>
<evidence type="ECO:0000256" key="5">
    <source>
        <dbReference type="SAM" id="Phobius"/>
    </source>
</evidence>
<evidence type="ECO:0000256" key="1">
    <source>
        <dbReference type="ARBA" id="ARBA00004141"/>
    </source>
</evidence>
<name>A0A0P1LQP9_9BACT</name>
<evidence type="ECO:0000313" key="10">
    <source>
        <dbReference type="Proteomes" id="UP000182200"/>
    </source>
</evidence>
<dbReference type="EMBL" id="CZVI01000012">
    <property type="protein sequence ID" value="CUS87267.1"/>
    <property type="molecule type" value="Genomic_DNA"/>
</dbReference>
<dbReference type="RefSeq" id="WP_047134877.1">
    <property type="nucleotide sequence ID" value="NZ_CZVJ01000026.1"/>
</dbReference>
<reference evidence="8 9" key="1">
    <citation type="submission" date="2015-11" db="EMBL/GenBank/DDBJ databases">
        <authorList>
            <person name="Zhang Y."/>
            <person name="Guo Z."/>
        </authorList>
    </citation>
    <scope>NUCLEOTIDE SEQUENCE [LARGE SCALE GENOMIC DNA]</scope>
    <source>
        <strain evidence="8">JGI-4</strain>
    </source>
</reference>
<dbReference type="Proteomes" id="UP000182200">
    <property type="component" value="Unassembled WGS sequence"/>
</dbReference>
<dbReference type="STRING" id="1633631.GCA_001442925_00755"/>
<dbReference type="PANTHER" id="PTHR37422">
    <property type="entry name" value="TEICHURONIC ACID BIOSYNTHESIS PROTEIN TUAE"/>
    <property type="match status" value="1"/>
</dbReference>
<keyword evidence="2 5" id="KW-0812">Transmembrane</keyword>
<evidence type="ECO:0000313" key="9">
    <source>
        <dbReference type="Proteomes" id="UP000182011"/>
    </source>
</evidence>
<feature type="transmembrane region" description="Helical" evidence="5">
    <location>
        <begin position="87"/>
        <end position="107"/>
    </location>
</feature>
<keyword evidence="10" id="KW-1185">Reference proteome</keyword>
<feature type="transmembrane region" description="Helical" evidence="5">
    <location>
        <begin position="59"/>
        <end position="81"/>
    </location>
</feature>
<feature type="transmembrane region" description="Helical" evidence="5">
    <location>
        <begin position="143"/>
        <end position="168"/>
    </location>
</feature>
<protein>
    <submittedName>
        <fullName evidence="8">O-antigen ligase</fullName>
    </submittedName>
</protein>
<dbReference type="EMBL" id="FAOP01000004">
    <property type="protein sequence ID" value="CUU03472.1"/>
    <property type="molecule type" value="Genomic_DNA"/>
</dbReference>
<dbReference type="PANTHER" id="PTHR37422:SF13">
    <property type="entry name" value="LIPOPOLYSACCHARIDE BIOSYNTHESIS PROTEIN PA4999-RELATED"/>
    <property type="match status" value="1"/>
</dbReference>
<feature type="transmembrane region" description="Helical" evidence="5">
    <location>
        <begin position="345"/>
        <end position="365"/>
    </location>
</feature>
<keyword evidence="4 5" id="KW-0472">Membrane</keyword>
<dbReference type="InterPro" id="IPR007016">
    <property type="entry name" value="O-antigen_ligase-rel_domated"/>
</dbReference>
<feature type="domain" description="O-antigen ligase-related" evidence="6">
    <location>
        <begin position="186"/>
        <end position="318"/>
    </location>
</feature>
<keyword evidence="8" id="KW-0436">Ligase</keyword>
<dbReference type="InterPro" id="IPR051533">
    <property type="entry name" value="WaaL-like"/>
</dbReference>
<dbReference type="GO" id="GO:0016874">
    <property type="term" value="F:ligase activity"/>
    <property type="evidence" value="ECO:0007669"/>
    <property type="project" value="UniProtKB-KW"/>
</dbReference>
<evidence type="ECO:0000313" key="8">
    <source>
        <dbReference type="EMBL" id="CUU03472.1"/>
    </source>
</evidence>
<accession>A0A0P1LUP6</accession>
<dbReference type="Proteomes" id="UP000182011">
    <property type="component" value="Unassembled WGS sequence"/>
</dbReference>
<evidence type="ECO:0000256" key="3">
    <source>
        <dbReference type="ARBA" id="ARBA00022989"/>
    </source>
</evidence>
<feature type="transmembrane region" description="Helical" evidence="5">
    <location>
        <begin position="14"/>
        <end position="47"/>
    </location>
</feature>
<feature type="transmembrane region" description="Helical" evidence="5">
    <location>
        <begin position="180"/>
        <end position="204"/>
    </location>
</feature>
<feature type="transmembrane region" description="Helical" evidence="5">
    <location>
        <begin position="303"/>
        <end position="333"/>
    </location>
</feature>